<evidence type="ECO:0000256" key="1">
    <source>
        <dbReference type="SAM" id="MobiDB-lite"/>
    </source>
</evidence>
<gene>
    <name evidence="3" type="ORF">FIBSPDRAFT_960410</name>
</gene>
<keyword evidence="4" id="KW-1185">Reference proteome</keyword>
<feature type="compositionally biased region" description="Polar residues" evidence="1">
    <location>
        <begin position="167"/>
        <end position="178"/>
    </location>
</feature>
<proteinExistence type="predicted"/>
<dbReference type="Gene3D" id="1.20.5.650">
    <property type="entry name" value="Single helix bin"/>
    <property type="match status" value="1"/>
</dbReference>
<protein>
    <recommendedName>
        <fullName evidence="2">Brf1 TBP-binding domain-containing protein</fullName>
    </recommendedName>
</protein>
<feature type="compositionally biased region" description="Basic residues" evidence="1">
    <location>
        <begin position="86"/>
        <end position="116"/>
    </location>
</feature>
<dbReference type="OrthoDB" id="511529at2759"/>
<feature type="compositionally biased region" description="Basic and acidic residues" evidence="1">
    <location>
        <begin position="68"/>
        <end position="85"/>
    </location>
</feature>
<evidence type="ECO:0000313" key="3">
    <source>
        <dbReference type="EMBL" id="KZP13615.1"/>
    </source>
</evidence>
<dbReference type="AlphaFoldDB" id="A0A166CFM5"/>
<feature type="region of interest" description="Disordered" evidence="1">
    <location>
        <begin position="68"/>
        <end position="116"/>
    </location>
</feature>
<accession>A0A166CFM5</accession>
<dbReference type="Proteomes" id="UP000076532">
    <property type="component" value="Unassembled WGS sequence"/>
</dbReference>
<organism evidence="3 4">
    <name type="scientific">Athelia psychrophila</name>
    <dbReference type="NCBI Taxonomy" id="1759441"/>
    <lineage>
        <taxon>Eukaryota</taxon>
        <taxon>Fungi</taxon>
        <taxon>Dikarya</taxon>
        <taxon>Basidiomycota</taxon>
        <taxon>Agaricomycotina</taxon>
        <taxon>Agaricomycetes</taxon>
        <taxon>Agaricomycetidae</taxon>
        <taxon>Atheliales</taxon>
        <taxon>Atheliaceae</taxon>
        <taxon>Athelia</taxon>
    </lineage>
</organism>
<feature type="domain" description="Brf1 TBP-binding" evidence="2">
    <location>
        <begin position="258"/>
        <end position="288"/>
    </location>
</feature>
<dbReference type="EMBL" id="KV417630">
    <property type="protein sequence ID" value="KZP13615.1"/>
    <property type="molecule type" value="Genomic_DNA"/>
</dbReference>
<evidence type="ECO:0000313" key="4">
    <source>
        <dbReference type="Proteomes" id="UP000076532"/>
    </source>
</evidence>
<dbReference type="Pfam" id="PF07741">
    <property type="entry name" value="BRF1"/>
    <property type="match status" value="1"/>
</dbReference>
<reference evidence="3 4" key="1">
    <citation type="journal article" date="2016" name="Mol. Biol. Evol.">
        <title>Comparative Genomics of Early-Diverging Mushroom-Forming Fungi Provides Insights into the Origins of Lignocellulose Decay Capabilities.</title>
        <authorList>
            <person name="Nagy L.G."/>
            <person name="Riley R."/>
            <person name="Tritt A."/>
            <person name="Adam C."/>
            <person name="Daum C."/>
            <person name="Floudas D."/>
            <person name="Sun H."/>
            <person name="Yadav J.S."/>
            <person name="Pangilinan J."/>
            <person name="Larsson K.H."/>
            <person name="Matsuura K."/>
            <person name="Barry K."/>
            <person name="Labutti K."/>
            <person name="Kuo R."/>
            <person name="Ohm R.A."/>
            <person name="Bhattacharya S.S."/>
            <person name="Shirouzu T."/>
            <person name="Yoshinaga Y."/>
            <person name="Martin F.M."/>
            <person name="Grigoriev I.V."/>
            <person name="Hibbett D.S."/>
        </authorList>
    </citation>
    <scope>NUCLEOTIDE SEQUENCE [LARGE SCALE GENOMIC DNA]</scope>
    <source>
        <strain evidence="3 4">CBS 109695</strain>
    </source>
</reference>
<name>A0A166CFM5_9AGAM</name>
<sequence length="316" mass="35948">MNNFRRSVEEVVQVVKIADSTVRKRLDEFKGTRSGGLTVADFRSVWLEDEMDPPAFVKGKEKEERERVAAEEAEAEAAKAREKRERERRRRRRRKQRQRSGSGAKRRRKKRRRRRRLRKSLRTLCFQVHGRPSILLFFKTGSSPALSNLLNPQKTRRFSYLNAATDSIDSNANNTNIDPSLLPGGDGSEPHAESPIASTSTLAATSRDPIDEAADDMLAEEVSTFLQNQQGAMLSSALDEAEARRRAALTVDDELLGLDEDELDRFLLNEAEVKIKERVWVELNKEYHYLYSARGARAIIIIMDLKGSPSTSKFSK</sequence>
<evidence type="ECO:0000259" key="2">
    <source>
        <dbReference type="Pfam" id="PF07741"/>
    </source>
</evidence>
<dbReference type="InterPro" id="IPR011665">
    <property type="entry name" value="BRF1_TBP-bd_dom"/>
</dbReference>
<dbReference type="STRING" id="436010.A0A166CFM5"/>
<feature type="region of interest" description="Disordered" evidence="1">
    <location>
        <begin position="167"/>
        <end position="206"/>
    </location>
</feature>